<comment type="caution">
    <text evidence="2">The sequence shown here is derived from an EMBL/GenBank/DDBJ whole genome shotgun (WGS) entry which is preliminary data.</text>
</comment>
<dbReference type="AlphaFoldDB" id="A0A7Y4JVZ7"/>
<protein>
    <submittedName>
        <fullName evidence="2">Uncharacterized protein</fullName>
    </submittedName>
</protein>
<dbReference type="Proteomes" id="UP000528460">
    <property type="component" value="Unassembled WGS sequence"/>
</dbReference>
<proteinExistence type="predicted"/>
<keyword evidence="1" id="KW-1133">Transmembrane helix</keyword>
<name>A0A7Y4JVZ7_9BACT</name>
<organism evidence="2 3">
    <name type="scientific">Corallococcus exercitus</name>
    <dbReference type="NCBI Taxonomy" id="2316736"/>
    <lineage>
        <taxon>Bacteria</taxon>
        <taxon>Pseudomonadati</taxon>
        <taxon>Myxococcota</taxon>
        <taxon>Myxococcia</taxon>
        <taxon>Myxococcales</taxon>
        <taxon>Cystobacterineae</taxon>
        <taxon>Myxococcaceae</taxon>
        <taxon>Corallococcus</taxon>
    </lineage>
</organism>
<evidence type="ECO:0000313" key="3">
    <source>
        <dbReference type="Proteomes" id="UP000528460"/>
    </source>
</evidence>
<evidence type="ECO:0000313" key="2">
    <source>
        <dbReference type="EMBL" id="NOK11252.1"/>
    </source>
</evidence>
<sequence>MVLGHMDPVNSLIEIAGPLLLGLASGALFRKFVYPRVLARLGVLARWVTSAANTWVLGVHLCIALGVAAACHASNVVATLMWLHEHLPTPPFALTQELLHGFFLGATFFSGYYLAMFPSSDSEEEPASGTV</sequence>
<feature type="transmembrane region" description="Helical" evidence="1">
    <location>
        <begin position="98"/>
        <end position="115"/>
    </location>
</feature>
<dbReference type="RefSeq" id="WP_171416498.1">
    <property type="nucleotide sequence ID" value="NZ_JABFJW010000149.1"/>
</dbReference>
<evidence type="ECO:0000256" key="1">
    <source>
        <dbReference type="SAM" id="Phobius"/>
    </source>
</evidence>
<feature type="transmembrane region" description="Helical" evidence="1">
    <location>
        <begin position="54"/>
        <end position="78"/>
    </location>
</feature>
<reference evidence="2 3" key="1">
    <citation type="submission" date="2020-05" db="EMBL/GenBank/DDBJ databases">
        <authorList>
            <person name="Whitworth D."/>
        </authorList>
    </citation>
    <scope>NUCLEOTIDE SEQUENCE [LARGE SCALE GENOMIC DNA]</scope>
    <source>
        <strain evidence="2 3">CA046A</strain>
    </source>
</reference>
<keyword evidence="1" id="KW-0472">Membrane</keyword>
<feature type="transmembrane region" description="Helical" evidence="1">
    <location>
        <begin position="12"/>
        <end position="33"/>
    </location>
</feature>
<gene>
    <name evidence="2" type="ORF">HNS30_19610</name>
</gene>
<dbReference type="EMBL" id="JABFJW010000149">
    <property type="protein sequence ID" value="NOK11252.1"/>
    <property type="molecule type" value="Genomic_DNA"/>
</dbReference>
<accession>A0A7Y4JVZ7</accession>
<keyword evidence="1" id="KW-0812">Transmembrane</keyword>